<dbReference type="Proteomes" id="UP000191980">
    <property type="component" value="Unassembled WGS sequence"/>
</dbReference>
<keyword evidence="3" id="KW-1185">Reference proteome</keyword>
<evidence type="ECO:0000256" key="1">
    <source>
        <dbReference type="SAM" id="Phobius"/>
    </source>
</evidence>
<feature type="transmembrane region" description="Helical" evidence="1">
    <location>
        <begin position="66"/>
        <end position="89"/>
    </location>
</feature>
<dbReference type="InterPro" id="IPR012666">
    <property type="entry name" value="CbtA_put"/>
</dbReference>
<evidence type="ECO:0008006" key="4">
    <source>
        <dbReference type="Google" id="ProtNLM"/>
    </source>
</evidence>
<dbReference type="OrthoDB" id="9813640at2"/>
<accession>A0A1V8M4Q6</accession>
<feature type="transmembrane region" description="Helical" evidence="1">
    <location>
        <begin position="159"/>
        <end position="179"/>
    </location>
</feature>
<sequence>MYFRQIFLISCLSALAASFCFSLYQWYLVNPLIFAAELYEQATPPGSNVIEPAQPWSPGDGIERSVYTLLANFLMSLAYSLLLTSAMVFRGSSSSLKGLAWGMAAYISAFIAPGLGLPPEIPGMDVADLAQRQNWWLLTVSLTGAGLAILAFSPRYYKGAGFILLLLPHLIGAPVSAVHGFSHPDPEAIAMLTKLWHQFILQTSIANALLWFIIGISTGFLCHKFIDTVTPLGVRG</sequence>
<evidence type="ECO:0000313" key="2">
    <source>
        <dbReference type="EMBL" id="OQK16539.1"/>
    </source>
</evidence>
<keyword evidence="1" id="KW-0812">Transmembrane</keyword>
<feature type="transmembrane region" description="Helical" evidence="1">
    <location>
        <begin position="96"/>
        <end position="115"/>
    </location>
</feature>
<keyword evidence="1" id="KW-1133">Transmembrane helix</keyword>
<dbReference type="Pfam" id="PF09490">
    <property type="entry name" value="CbtA"/>
    <property type="match status" value="1"/>
</dbReference>
<dbReference type="EMBL" id="LPUF01000001">
    <property type="protein sequence ID" value="OQK16539.1"/>
    <property type="molecule type" value="Genomic_DNA"/>
</dbReference>
<evidence type="ECO:0000313" key="3">
    <source>
        <dbReference type="Proteomes" id="UP000191980"/>
    </source>
</evidence>
<proteinExistence type="predicted"/>
<dbReference type="AlphaFoldDB" id="A0A1V8M4Q6"/>
<gene>
    <name evidence="2" type="ORF">AU255_01135</name>
</gene>
<dbReference type="STRING" id="1420851.AU255_01135"/>
<name>A0A1V8M4Q6_9GAMM</name>
<organism evidence="2 3">
    <name type="scientific">Methyloprofundus sedimenti</name>
    <dbReference type="NCBI Taxonomy" id="1420851"/>
    <lineage>
        <taxon>Bacteria</taxon>
        <taxon>Pseudomonadati</taxon>
        <taxon>Pseudomonadota</taxon>
        <taxon>Gammaproteobacteria</taxon>
        <taxon>Methylococcales</taxon>
        <taxon>Methylococcaceae</taxon>
        <taxon>Methyloprofundus</taxon>
    </lineage>
</organism>
<reference evidence="2 3" key="1">
    <citation type="submission" date="2015-12" db="EMBL/GenBank/DDBJ databases">
        <authorList>
            <person name="Shamseldin A."/>
            <person name="Moawad H."/>
            <person name="Abd El-Rahim W.M."/>
            <person name="Sadowsky M.J."/>
        </authorList>
    </citation>
    <scope>NUCLEOTIDE SEQUENCE [LARGE SCALE GENOMIC DNA]</scope>
    <source>
        <strain evidence="2 3">WF1</strain>
    </source>
</reference>
<feature type="transmembrane region" description="Helical" evidence="1">
    <location>
        <begin position="135"/>
        <end position="152"/>
    </location>
</feature>
<protein>
    <recommendedName>
        <fullName evidence="4">Cobalt transporter</fullName>
    </recommendedName>
</protein>
<feature type="transmembrane region" description="Helical" evidence="1">
    <location>
        <begin position="199"/>
        <end position="222"/>
    </location>
</feature>
<dbReference type="RefSeq" id="WP_080521170.1">
    <property type="nucleotide sequence ID" value="NZ_LPUF01000001.1"/>
</dbReference>
<comment type="caution">
    <text evidence="2">The sequence shown here is derived from an EMBL/GenBank/DDBJ whole genome shotgun (WGS) entry which is preliminary data.</text>
</comment>
<keyword evidence="1" id="KW-0472">Membrane</keyword>